<gene>
    <name evidence="1" type="ORF">QFC20_000477</name>
</gene>
<keyword evidence="2" id="KW-1185">Reference proteome</keyword>
<evidence type="ECO:0000313" key="2">
    <source>
        <dbReference type="Proteomes" id="UP001230649"/>
    </source>
</evidence>
<protein>
    <submittedName>
        <fullName evidence="1">Uncharacterized protein</fullName>
    </submittedName>
</protein>
<evidence type="ECO:0000313" key="1">
    <source>
        <dbReference type="EMBL" id="KAJ9117329.1"/>
    </source>
</evidence>
<accession>A0ACC2X1W1</accession>
<dbReference type="EMBL" id="JASBWS010000002">
    <property type="protein sequence ID" value="KAJ9117329.1"/>
    <property type="molecule type" value="Genomic_DNA"/>
</dbReference>
<reference evidence="1" key="1">
    <citation type="submission" date="2023-04" db="EMBL/GenBank/DDBJ databases">
        <title>Draft Genome sequencing of Naganishia species isolated from polar environments using Oxford Nanopore Technology.</title>
        <authorList>
            <person name="Leo P."/>
            <person name="Venkateswaran K."/>
        </authorList>
    </citation>
    <scope>NUCLEOTIDE SEQUENCE</scope>
    <source>
        <strain evidence="1">MNA-CCFEE 5262</strain>
    </source>
</reference>
<comment type="caution">
    <text evidence="1">The sequence shown here is derived from an EMBL/GenBank/DDBJ whole genome shotgun (WGS) entry which is preliminary data.</text>
</comment>
<proteinExistence type="predicted"/>
<name>A0ACC2X1W1_9TREE</name>
<dbReference type="Proteomes" id="UP001230649">
    <property type="component" value="Unassembled WGS sequence"/>
</dbReference>
<sequence length="665" mass="73018">MSFLNSNMTPTKRPQNSELSSGQLTPGGIADQFAQLDLPNPAGFAFPTQGENPAASSDNEPFSSVNDGTASNGGQSSAGSKHARQTSNADQLAARLASLKLPNPERLEEETSRKRRESISEQLSTQLAGMKLPRPERIFGGAGEENEEGRSPSTGVKPDDWDKVTLEEGQEIPEAVRRGSVVGITSPTTSSFPTFGGPPMERVRQQNHSRGMPSLSSIQDMAETGEAPATTTATGNIAAPSTAPAPITAAAAAKSEAIAQPDSKTGGKAQVVTPWDVQGEIDAEGKALEIDYDKLIEQFGTRRITKELLERFEKLTGRRPHRLLRRETFFSHRLVKSQAQTLSYQDSPVIPVSDFSSILDRYEQGKPFYLYTGRGPSSGSMHMGHRIPFMFTAWLQEVFDCPLVIQLTDDEKFLFKPEAKLQDNYKYGLENIKDIIACGVKLEKTFIFSDLDYMGDNIGKYHFIAVQAAPSFSNSFPQIFGENHSVPCLIPCAIDQDPYFRLTRDAAQKLKYPKPCLIHCKFLPALQGAQSKMSASDPNTAIYMTDTPNQIKNKINKHGFSGGRETEELHRKYGGNPDVDVAFQYLSFFEEDDEKLAKIAADYRAGTLLSGQLKAMSIKALQDEVKSFQERRAAITPETHQAFMDPTRKIDPTPSRAAVNASTST</sequence>
<organism evidence="1 2">
    <name type="scientific">Naganishia adeliensis</name>
    <dbReference type="NCBI Taxonomy" id="92952"/>
    <lineage>
        <taxon>Eukaryota</taxon>
        <taxon>Fungi</taxon>
        <taxon>Dikarya</taxon>
        <taxon>Basidiomycota</taxon>
        <taxon>Agaricomycotina</taxon>
        <taxon>Tremellomycetes</taxon>
        <taxon>Filobasidiales</taxon>
        <taxon>Filobasidiaceae</taxon>
        <taxon>Naganishia</taxon>
    </lineage>
</organism>